<proteinExistence type="predicted"/>
<dbReference type="AlphaFoldDB" id="D4GFV6"/>
<gene>
    <name evidence="1" type="ordered locus">PANA_0053</name>
</gene>
<evidence type="ECO:0008006" key="3">
    <source>
        <dbReference type="Google" id="ProtNLM"/>
    </source>
</evidence>
<evidence type="ECO:0000313" key="1">
    <source>
        <dbReference type="EMBL" id="ADD75220.1"/>
    </source>
</evidence>
<reference evidence="1 2" key="1">
    <citation type="journal article" date="2010" name="J. Bacteriol.">
        <title>Genome sequence of Pantoea ananatis LMG20103, the causative agent of Eucalyptus blight and dieback.</title>
        <authorList>
            <person name="De Maayer P."/>
            <person name="Chan W.Y."/>
            <person name="Venter S.N."/>
            <person name="Toth I.K."/>
            <person name="Birch P.R."/>
            <person name="Joubert F."/>
            <person name="Coutinho T.A."/>
        </authorList>
    </citation>
    <scope>NUCLEOTIDE SEQUENCE [LARGE SCALE GENOMIC DNA]</scope>
    <source>
        <strain evidence="1 2">LMG 20103</strain>
    </source>
</reference>
<dbReference type="eggNOG" id="ENOG503379Y">
    <property type="taxonomic scope" value="Bacteria"/>
</dbReference>
<dbReference type="HOGENOM" id="CLU_189781_0_1_6"/>
<dbReference type="InterPro" id="IPR025906">
    <property type="entry name" value="YjfB_motility"/>
</dbReference>
<dbReference type="Pfam" id="PF14070">
    <property type="entry name" value="YjfB_motility"/>
    <property type="match status" value="1"/>
</dbReference>
<name>D4GFV6_PANAM</name>
<accession>D4GFV6</accession>
<dbReference type="EMBL" id="CP001875">
    <property type="protein sequence ID" value="ADD75220.1"/>
    <property type="molecule type" value="Genomic_DNA"/>
</dbReference>
<protein>
    <recommendedName>
        <fullName evidence="3">YjfB</fullName>
    </recommendedName>
</protein>
<dbReference type="Proteomes" id="UP000001702">
    <property type="component" value="Chromosome"/>
</dbReference>
<sequence length="76" mass="8093">MTPIRGSVNIRSNCMDIQQLTTLSAGLEQWQARGEANATLLKKTLNQQADTITTLVEGVTALPANPAVGRNINTTA</sequence>
<evidence type="ECO:0000313" key="2">
    <source>
        <dbReference type="Proteomes" id="UP000001702"/>
    </source>
</evidence>
<dbReference type="KEGG" id="pam:PANA_0053"/>
<organism evidence="1 2">
    <name type="scientific">Pantoea ananatis (strain LMG 20103)</name>
    <dbReference type="NCBI Taxonomy" id="706191"/>
    <lineage>
        <taxon>Bacteria</taxon>
        <taxon>Pseudomonadati</taxon>
        <taxon>Pseudomonadota</taxon>
        <taxon>Gammaproteobacteria</taxon>
        <taxon>Enterobacterales</taxon>
        <taxon>Erwiniaceae</taxon>
        <taxon>Pantoea</taxon>
    </lineage>
</organism>
<keyword evidence="2" id="KW-1185">Reference proteome</keyword>